<feature type="non-terminal residue" evidence="3">
    <location>
        <position position="1"/>
    </location>
</feature>
<dbReference type="PROSITE" id="PS00028">
    <property type="entry name" value="ZINC_FINGER_C2H2_1"/>
    <property type="match status" value="1"/>
</dbReference>
<dbReference type="InterPro" id="IPR013087">
    <property type="entry name" value="Znf_C2H2_type"/>
</dbReference>
<evidence type="ECO:0000313" key="4">
    <source>
        <dbReference type="Proteomes" id="UP000673691"/>
    </source>
</evidence>
<accession>A0A8H7ZZN8</accession>
<dbReference type="AlphaFoldDB" id="A0A8H7ZZN8"/>
<dbReference type="OrthoDB" id="18440at2759"/>
<evidence type="ECO:0000259" key="2">
    <source>
        <dbReference type="PROSITE" id="PS00028"/>
    </source>
</evidence>
<feature type="compositionally biased region" description="Basic and acidic residues" evidence="1">
    <location>
        <begin position="139"/>
        <end position="153"/>
    </location>
</feature>
<dbReference type="Proteomes" id="UP000673691">
    <property type="component" value="Unassembled WGS sequence"/>
</dbReference>
<feature type="compositionally biased region" description="Basic and acidic residues" evidence="1">
    <location>
        <begin position="81"/>
        <end position="98"/>
    </location>
</feature>
<dbReference type="SMART" id="SM00355">
    <property type="entry name" value="ZnF_C2H2"/>
    <property type="match status" value="3"/>
</dbReference>
<feature type="region of interest" description="Disordered" evidence="1">
    <location>
        <begin position="29"/>
        <end position="119"/>
    </location>
</feature>
<evidence type="ECO:0000313" key="3">
    <source>
        <dbReference type="EMBL" id="KAG5462152.1"/>
    </source>
</evidence>
<feature type="region of interest" description="Disordered" evidence="1">
    <location>
        <begin position="133"/>
        <end position="153"/>
    </location>
</feature>
<keyword evidence="4" id="KW-1185">Reference proteome</keyword>
<reference evidence="3 4" key="1">
    <citation type="journal article" name="Sci. Rep.">
        <title>Genome-scale phylogenetic analyses confirm Olpidium as the closest living zoosporic fungus to the non-flagellated, terrestrial fungi.</title>
        <authorList>
            <person name="Chang Y."/>
            <person name="Rochon D."/>
            <person name="Sekimoto S."/>
            <person name="Wang Y."/>
            <person name="Chovatia M."/>
            <person name="Sandor L."/>
            <person name="Salamov A."/>
            <person name="Grigoriev I.V."/>
            <person name="Stajich J.E."/>
            <person name="Spatafora J.W."/>
        </authorList>
    </citation>
    <scope>NUCLEOTIDE SEQUENCE [LARGE SCALE GENOMIC DNA]</scope>
    <source>
        <strain evidence="3">S191</strain>
    </source>
</reference>
<evidence type="ECO:0000256" key="1">
    <source>
        <dbReference type="SAM" id="MobiDB-lite"/>
    </source>
</evidence>
<dbReference type="InterPro" id="IPR039258">
    <property type="entry name" value="ZNF511"/>
</dbReference>
<sequence length="438" mass="45498">MGGGARAGVEVALPSKFRGGRVAPVALSPFFPRPGNLRLPPNSGNAKNARPAVPLRRGGEEGMEADVVKACRVPPPGSPGKKRDFSEAGEDEPPRAARETAASPREPGASGGGGDSDAVEAEEVACPRKWFKQAAASDQDERATTGPADVEHDGHFHGTRCTIPPCRGSRSFDDPEEYELHYRVRHCFVCDECPGGVPRLFPDKRTLELHFTECHDPFFEARKARGDTVFQCLVIGCTKAFHTAKGRRLHLIDKHKYPRTFDFKVVHLGVLPYVCPGYEGRSAPNGRDRKHKPPPPPAAGRERSEPSAGSAARDETGNEDGSGAGAGAGAGAGDGAWDGAGVGAGDGAGVGAGGGAGVGAGDGAGVGAGAGDEDAMDITPITKSLSRLSVRAPEHVVFGRGRKSLPGNVDSVMRRAEKRLGALEKRAAGSAPMDTGGS</sequence>
<dbReference type="PANTHER" id="PTHR21354">
    <property type="entry name" value="ZINC FINGER PROTEIN 511"/>
    <property type="match status" value="1"/>
</dbReference>
<feature type="region of interest" description="Disordered" evidence="1">
    <location>
        <begin position="281"/>
        <end position="330"/>
    </location>
</feature>
<gene>
    <name evidence="3" type="ORF">BJ554DRAFT_5552</name>
</gene>
<feature type="compositionally biased region" description="Gly residues" evidence="1">
    <location>
        <begin position="320"/>
        <end position="330"/>
    </location>
</feature>
<proteinExistence type="predicted"/>
<comment type="caution">
    <text evidence="3">The sequence shown here is derived from an EMBL/GenBank/DDBJ whole genome shotgun (WGS) entry which is preliminary data.</text>
</comment>
<protein>
    <recommendedName>
        <fullName evidence="2">C2H2-type domain-containing protein</fullName>
    </recommendedName>
</protein>
<feature type="domain" description="C2H2-type" evidence="2">
    <location>
        <begin position="232"/>
        <end position="255"/>
    </location>
</feature>
<organism evidence="3 4">
    <name type="scientific">Olpidium bornovanus</name>
    <dbReference type="NCBI Taxonomy" id="278681"/>
    <lineage>
        <taxon>Eukaryota</taxon>
        <taxon>Fungi</taxon>
        <taxon>Fungi incertae sedis</taxon>
        <taxon>Olpidiomycota</taxon>
        <taxon>Olpidiomycotina</taxon>
        <taxon>Olpidiomycetes</taxon>
        <taxon>Olpidiales</taxon>
        <taxon>Olpidiaceae</taxon>
        <taxon>Olpidium</taxon>
    </lineage>
</organism>
<dbReference type="PANTHER" id="PTHR21354:SF0">
    <property type="entry name" value="ZINC FINGER PROTEIN 511"/>
    <property type="match status" value="1"/>
</dbReference>
<dbReference type="EMBL" id="JAEFCI010002559">
    <property type="protein sequence ID" value="KAG5462152.1"/>
    <property type="molecule type" value="Genomic_DNA"/>
</dbReference>
<name>A0A8H7ZZN8_9FUNG</name>